<protein>
    <submittedName>
        <fullName evidence="1">Uncharacterized protein</fullName>
    </submittedName>
</protein>
<evidence type="ECO:0000313" key="2">
    <source>
        <dbReference type="Proteomes" id="UP000195897"/>
    </source>
</evidence>
<evidence type="ECO:0000313" key="1">
    <source>
        <dbReference type="EMBL" id="OUP52791.1"/>
    </source>
</evidence>
<reference evidence="2" key="1">
    <citation type="submission" date="2017-04" db="EMBL/GenBank/DDBJ databases">
        <title>Function of individual gut microbiota members based on whole genome sequencing of pure cultures obtained from chicken caecum.</title>
        <authorList>
            <person name="Medvecky M."/>
            <person name="Cejkova D."/>
            <person name="Polansky O."/>
            <person name="Karasova D."/>
            <person name="Kubasova T."/>
            <person name="Cizek A."/>
            <person name="Rychlik I."/>
        </authorList>
    </citation>
    <scope>NUCLEOTIDE SEQUENCE [LARGE SCALE GENOMIC DNA]</scope>
    <source>
        <strain evidence="2">An180</strain>
    </source>
</reference>
<name>A0A1Y4LD60_9FIRM</name>
<dbReference type="Proteomes" id="UP000195897">
    <property type="component" value="Unassembled WGS sequence"/>
</dbReference>
<comment type="caution">
    <text evidence="1">The sequence shown here is derived from an EMBL/GenBank/DDBJ whole genome shotgun (WGS) entry which is preliminary data.</text>
</comment>
<accession>A0A1Y4LD60</accession>
<dbReference type="RefSeq" id="WP_087372490.1">
    <property type="nucleotide sequence ID" value="NZ_NFKK01000007.1"/>
</dbReference>
<organism evidence="1 2">
    <name type="scientific">Butyricicoccus pullicaecorum</name>
    <dbReference type="NCBI Taxonomy" id="501571"/>
    <lineage>
        <taxon>Bacteria</taxon>
        <taxon>Bacillati</taxon>
        <taxon>Bacillota</taxon>
        <taxon>Clostridia</taxon>
        <taxon>Eubacteriales</taxon>
        <taxon>Butyricicoccaceae</taxon>
        <taxon>Butyricicoccus</taxon>
    </lineage>
</organism>
<dbReference type="EMBL" id="NFKK01000007">
    <property type="protein sequence ID" value="OUP52791.1"/>
    <property type="molecule type" value="Genomic_DNA"/>
</dbReference>
<gene>
    <name evidence="1" type="ORF">B5F17_07350</name>
</gene>
<sequence>MFEFLRFFGSPRFQSPFDFTLPYQTSSDIYAKLVCESAQSFLRIAKLPLDNMENCEKATGWLFFVMFHRVHMETEEVTSIIQSLQRNMLQHSFKAAQINSFFQHADGYYRRFVAAENDFRRLHDAGSSFALDSYIEIFFGKMDADEPMESYMDKQIRIASAIHESTDGFLESDQKIQSDLRNTPGSQ</sequence>
<dbReference type="AlphaFoldDB" id="A0A1Y4LD60"/>
<proteinExistence type="predicted"/>